<dbReference type="GeneID" id="57133348"/>
<dbReference type="Pfam" id="PF13561">
    <property type="entry name" value="adh_short_C2"/>
    <property type="match status" value="1"/>
</dbReference>
<comment type="similarity">
    <text evidence="1">Belongs to the short-chain dehydrogenases/reductases (SDR) family.</text>
</comment>
<dbReference type="EC" id="1.1.1.100" evidence="3"/>
<dbReference type="Gene3D" id="3.40.50.720">
    <property type="entry name" value="NAD(P)-binding Rossmann-like Domain"/>
    <property type="match status" value="1"/>
</dbReference>
<dbReference type="InterPro" id="IPR036291">
    <property type="entry name" value="NAD(P)-bd_dom_sf"/>
</dbReference>
<dbReference type="RefSeq" id="WP_025016332.1">
    <property type="nucleotide sequence ID" value="NZ_BJLN01000009.1"/>
</dbReference>
<dbReference type="PANTHER" id="PTHR42879">
    <property type="entry name" value="3-OXOACYL-(ACYL-CARRIER-PROTEIN) REDUCTASE"/>
    <property type="match status" value="1"/>
</dbReference>
<dbReference type="PANTHER" id="PTHR42879:SF2">
    <property type="entry name" value="3-OXOACYL-[ACYL-CARRIER-PROTEIN] REDUCTASE FABG"/>
    <property type="match status" value="1"/>
</dbReference>
<feature type="domain" description="Ketoreductase" evidence="2">
    <location>
        <begin position="3"/>
        <end position="187"/>
    </location>
</feature>
<dbReference type="PRINTS" id="PR00081">
    <property type="entry name" value="GDHRDH"/>
</dbReference>
<dbReference type="EMBL" id="OKRC01000005">
    <property type="protein sequence ID" value="SPE21285.1"/>
    <property type="molecule type" value="Genomic_DNA"/>
</dbReference>
<dbReference type="NCBIfam" id="NF047420">
    <property type="entry name" value="EF_P_mod_YmfI"/>
    <property type="match status" value="1"/>
</dbReference>
<evidence type="ECO:0000259" key="2">
    <source>
        <dbReference type="SMART" id="SM00822"/>
    </source>
</evidence>
<dbReference type="Proteomes" id="UP000239650">
    <property type="component" value="Unassembled WGS sequence"/>
</dbReference>
<dbReference type="InterPro" id="IPR002347">
    <property type="entry name" value="SDR_fam"/>
</dbReference>
<evidence type="ECO:0000256" key="1">
    <source>
        <dbReference type="ARBA" id="ARBA00006484"/>
    </source>
</evidence>
<keyword evidence="3" id="KW-0560">Oxidoreductase</keyword>
<dbReference type="InterPro" id="IPR057326">
    <property type="entry name" value="KR_dom"/>
</dbReference>
<dbReference type="InterPro" id="IPR050259">
    <property type="entry name" value="SDR"/>
</dbReference>
<organism evidence="3 4">
    <name type="scientific">Latilactobacillus sakei</name>
    <name type="common">Lactobacillus sakei</name>
    <dbReference type="NCBI Taxonomy" id="1599"/>
    <lineage>
        <taxon>Bacteria</taxon>
        <taxon>Bacillati</taxon>
        <taxon>Bacillota</taxon>
        <taxon>Bacilli</taxon>
        <taxon>Lactobacillales</taxon>
        <taxon>Lactobacillaceae</taxon>
        <taxon>Latilactobacillus</taxon>
    </lineage>
</organism>
<gene>
    <name evidence="3" type="primary">fabG_3</name>
    <name evidence="3" type="ORF">LAS9267_01277</name>
</gene>
<dbReference type="AlphaFoldDB" id="A0AAE8J596"/>
<reference evidence="3 4" key="1">
    <citation type="submission" date="2018-02" db="EMBL/GenBank/DDBJ databases">
        <authorList>
            <person name="Rodrigo-Torres L."/>
            <person name="Arahal R. D."/>
            <person name="Lucena T."/>
        </authorList>
    </citation>
    <scope>NUCLEOTIDE SEQUENCE [LARGE SCALE GENOMIC DNA]</scope>
    <source>
        <strain evidence="3 4">CECT 9267</strain>
    </source>
</reference>
<evidence type="ECO:0000313" key="3">
    <source>
        <dbReference type="EMBL" id="SPE21285.1"/>
    </source>
</evidence>
<dbReference type="GO" id="GO:0004316">
    <property type="term" value="F:3-oxoacyl-[acyl-carrier-protein] reductase (NADPH) activity"/>
    <property type="evidence" value="ECO:0007669"/>
    <property type="project" value="UniProtKB-EC"/>
</dbReference>
<comment type="caution">
    <text evidence="3">The sequence shown here is derived from an EMBL/GenBank/DDBJ whole genome shotgun (WGS) entry which is preliminary data.</text>
</comment>
<dbReference type="SMART" id="SM00822">
    <property type="entry name" value="PKS_KR"/>
    <property type="match status" value="1"/>
</dbReference>
<evidence type="ECO:0000313" key="4">
    <source>
        <dbReference type="Proteomes" id="UP000239650"/>
    </source>
</evidence>
<dbReference type="CDD" id="cd05233">
    <property type="entry name" value="SDR_c"/>
    <property type="match status" value="1"/>
</dbReference>
<dbReference type="SUPFAM" id="SSF51735">
    <property type="entry name" value="NAD(P)-binding Rossmann-fold domains"/>
    <property type="match status" value="1"/>
</dbReference>
<accession>A0AAE8J596</accession>
<sequence length="243" mass="26133">MSCSALIIGASGDIGATIAERLAADGWSLYLHYNQNQERICKLQQQLSQQYARQDFFALQLDLTMGTGAVDQLKSQLFQVDAVIFAAGMTTYGLLPEVSAEQIDALWQVHVKTPMLILQALQSKLAQSDLGRIVFIGSIYGGRGSAMEVPYSTVKGAQSAFANAYAQEVGSLGITVNVIAPGAVATKMNQQFTADEQAAIAAEIPTGRFATPTQIAYWVQTLLAPEANYLTGQTIYVDGGWLK</sequence>
<protein>
    <submittedName>
        <fullName evidence="3">3-oxoacyl-[acyl-carrier-protein] reductase FabG</fullName>
        <ecNumber evidence="3">1.1.1.100</ecNumber>
    </submittedName>
</protein>
<name>A0AAE8J596_LATSK</name>
<proteinExistence type="inferred from homology"/>